<dbReference type="CDD" id="cd08771">
    <property type="entry name" value="DLP_1"/>
    <property type="match status" value="1"/>
</dbReference>
<dbReference type="InterPro" id="IPR001401">
    <property type="entry name" value="Dynamin_GTPase"/>
</dbReference>
<keyword evidence="8" id="KW-1185">Reference proteome</keyword>
<dbReference type="Gene3D" id="3.40.50.300">
    <property type="entry name" value="P-loop containing nucleotide triphosphate hydrolases"/>
    <property type="match status" value="1"/>
</dbReference>
<evidence type="ECO:0000256" key="2">
    <source>
        <dbReference type="ARBA" id="ARBA00023134"/>
    </source>
</evidence>
<evidence type="ECO:0000313" key="7">
    <source>
        <dbReference type="EMBL" id="CAJ1388325.1"/>
    </source>
</evidence>
<evidence type="ECO:0000259" key="5">
    <source>
        <dbReference type="PROSITE" id="PS51388"/>
    </source>
</evidence>
<proteinExistence type="inferred from homology"/>
<sequence length="709" mass="77384">MEIPKINQIRDAVQQAGLELDFQLPQICVVGGQSVGKSSLLEAVVGRSFLPTGTGVVTRRPLILQLIHGTDSAEWGEFGHKPGHRFFNFEEIRTEIAAETDRLCGRAKALSATPIVLQVTSPRLITLTLVDLPGVARVPVGDQPEDIELQIRQLILSHIQNPQCLILAVAAANADLATADSLALAREVDPKGERTLGVLTKMDLAAQAAASAADVLEGKVYPLALGFVGVVCKEAVDQAAEEKFFREHAVFKGPARRCGVRHLSSLLHRILLEKICEVLPSIRSQAQQMCHKLESELQGYGEPLDSQSTGEKGALLLSLFAKFAGRFGDTVEGRLSAQPLEGPPGQLVGRARIDYLFRDVFARTIREYDSFAGLTDEEIRAALRNATAPQAKLFVPEAAFEQLVRRQVAKLQAPSIQCAELVFDELQRVLVLSELPEFRRFARLRQQVLGAGQPRLLSLEVAKDILRRCLEPTTSMIRDLVAIEMAYINTSHPDFAQMGALRPAKEPEVKAVTPRDAGVEEATSTGDVTSTTSSSNIGGGLLSALFRRQASAGRVRQGPEATPSPPASPRPKFRQLQSEPLAPGGGPKLPHLSQNIDTSATPPNERERVEVNIIKRLIENYLALVKKNIADSVPKAIMFFLVSGAGVSADRAVSSLKDAIQSECVTRLYKEELYDNLLCEGNVESHRIQCRAKLKGLHRVIEVMDQVRD</sequence>
<dbReference type="SMART" id="SM00053">
    <property type="entry name" value="DYNc"/>
    <property type="match status" value="1"/>
</dbReference>
<dbReference type="GO" id="GO:0005525">
    <property type="term" value="F:GTP binding"/>
    <property type="evidence" value="ECO:0007669"/>
    <property type="project" value="UniProtKB-KW"/>
</dbReference>
<dbReference type="AlphaFoldDB" id="A0AA36IJ93"/>
<reference evidence="7" key="1">
    <citation type="submission" date="2023-08" db="EMBL/GenBank/DDBJ databases">
        <authorList>
            <person name="Chen Y."/>
            <person name="Shah S."/>
            <person name="Dougan E. K."/>
            <person name="Thang M."/>
            <person name="Chan C."/>
        </authorList>
    </citation>
    <scope>NUCLEOTIDE SEQUENCE</scope>
</reference>
<dbReference type="PROSITE" id="PS51388">
    <property type="entry name" value="GED"/>
    <property type="match status" value="1"/>
</dbReference>
<dbReference type="GO" id="GO:0005874">
    <property type="term" value="C:microtubule"/>
    <property type="evidence" value="ECO:0007669"/>
    <property type="project" value="TreeGrafter"/>
</dbReference>
<dbReference type="SMART" id="SM00302">
    <property type="entry name" value="GED"/>
    <property type="match status" value="1"/>
</dbReference>
<dbReference type="GO" id="GO:0005737">
    <property type="term" value="C:cytoplasm"/>
    <property type="evidence" value="ECO:0007669"/>
    <property type="project" value="TreeGrafter"/>
</dbReference>
<dbReference type="PRINTS" id="PR00195">
    <property type="entry name" value="DYNAMIN"/>
</dbReference>
<dbReference type="GO" id="GO:0008017">
    <property type="term" value="F:microtubule binding"/>
    <property type="evidence" value="ECO:0007669"/>
    <property type="project" value="TreeGrafter"/>
</dbReference>
<feature type="region of interest" description="Disordered" evidence="4">
    <location>
        <begin position="552"/>
        <end position="604"/>
    </location>
</feature>
<feature type="domain" description="GED" evidence="5">
    <location>
        <begin position="611"/>
        <end position="709"/>
    </location>
</feature>
<feature type="compositionally biased region" description="Low complexity" evidence="4">
    <location>
        <begin position="523"/>
        <end position="535"/>
    </location>
</feature>
<dbReference type="InterPro" id="IPR019762">
    <property type="entry name" value="Dynamin_GTPase_CS"/>
</dbReference>
<accession>A0AA36IJ93</accession>
<name>A0AA36IJ93_9DINO</name>
<feature type="region of interest" description="Disordered" evidence="4">
    <location>
        <begin position="504"/>
        <end position="536"/>
    </location>
</feature>
<dbReference type="InterPro" id="IPR045063">
    <property type="entry name" value="Dynamin_N"/>
</dbReference>
<keyword evidence="2 3" id="KW-0342">GTP-binding</keyword>
<dbReference type="InterPro" id="IPR030381">
    <property type="entry name" value="G_DYNAMIN_dom"/>
</dbReference>
<dbReference type="Pfam" id="PF01031">
    <property type="entry name" value="Dynamin_M"/>
    <property type="match status" value="1"/>
</dbReference>
<protein>
    <submittedName>
        <fullName evidence="7">Uncharacterized protein</fullName>
    </submittedName>
</protein>
<feature type="domain" description="Dynamin-type G" evidence="6">
    <location>
        <begin position="21"/>
        <end position="280"/>
    </location>
</feature>
<evidence type="ECO:0000313" key="8">
    <source>
        <dbReference type="Proteomes" id="UP001178507"/>
    </source>
</evidence>
<evidence type="ECO:0000256" key="4">
    <source>
        <dbReference type="SAM" id="MobiDB-lite"/>
    </source>
</evidence>
<dbReference type="PANTHER" id="PTHR11566:SF21">
    <property type="entry name" value="DYNAMIN RELATED PROTEIN 1, ISOFORM A"/>
    <property type="match status" value="1"/>
</dbReference>
<dbReference type="EMBL" id="CAUJNA010001668">
    <property type="protein sequence ID" value="CAJ1388325.1"/>
    <property type="molecule type" value="Genomic_DNA"/>
</dbReference>
<dbReference type="GO" id="GO:0003924">
    <property type="term" value="F:GTPase activity"/>
    <property type="evidence" value="ECO:0007669"/>
    <property type="project" value="InterPro"/>
</dbReference>
<dbReference type="PROSITE" id="PS51718">
    <property type="entry name" value="G_DYNAMIN_2"/>
    <property type="match status" value="1"/>
</dbReference>
<evidence type="ECO:0000256" key="3">
    <source>
        <dbReference type="RuleBase" id="RU003932"/>
    </source>
</evidence>
<dbReference type="Proteomes" id="UP001178507">
    <property type="component" value="Unassembled WGS sequence"/>
</dbReference>
<dbReference type="PROSITE" id="PS00410">
    <property type="entry name" value="G_DYNAMIN_1"/>
    <property type="match status" value="1"/>
</dbReference>
<dbReference type="Pfam" id="PF00350">
    <property type="entry name" value="Dynamin_N"/>
    <property type="match status" value="1"/>
</dbReference>
<dbReference type="InterPro" id="IPR003130">
    <property type="entry name" value="GED"/>
</dbReference>
<evidence type="ECO:0000259" key="6">
    <source>
        <dbReference type="PROSITE" id="PS51718"/>
    </source>
</evidence>
<dbReference type="SUPFAM" id="SSF52540">
    <property type="entry name" value="P-loop containing nucleoside triphosphate hydrolases"/>
    <property type="match status" value="1"/>
</dbReference>
<dbReference type="Pfam" id="PF02212">
    <property type="entry name" value="GED"/>
    <property type="match status" value="1"/>
</dbReference>
<evidence type="ECO:0000256" key="1">
    <source>
        <dbReference type="ARBA" id="ARBA00022741"/>
    </source>
</evidence>
<dbReference type="InterPro" id="IPR000375">
    <property type="entry name" value="Dynamin_stalk"/>
</dbReference>
<comment type="similarity">
    <text evidence="3">Belongs to the TRAFAC class dynamin-like GTPase superfamily. Dynamin/Fzo/YdjA family.</text>
</comment>
<organism evidence="7 8">
    <name type="scientific">Effrenium voratum</name>
    <dbReference type="NCBI Taxonomy" id="2562239"/>
    <lineage>
        <taxon>Eukaryota</taxon>
        <taxon>Sar</taxon>
        <taxon>Alveolata</taxon>
        <taxon>Dinophyceae</taxon>
        <taxon>Suessiales</taxon>
        <taxon>Symbiodiniaceae</taxon>
        <taxon>Effrenium</taxon>
    </lineage>
</organism>
<keyword evidence="1 3" id="KW-0547">Nucleotide-binding</keyword>
<dbReference type="PANTHER" id="PTHR11566">
    <property type="entry name" value="DYNAMIN"/>
    <property type="match status" value="1"/>
</dbReference>
<dbReference type="Gene3D" id="1.20.120.1240">
    <property type="entry name" value="Dynamin, middle domain"/>
    <property type="match status" value="1"/>
</dbReference>
<dbReference type="InterPro" id="IPR022812">
    <property type="entry name" value="Dynamin"/>
</dbReference>
<feature type="compositionally biased region" description="Polar residues" evidence="4">
    <location>
        <begin position="592"/>
        <end position="602"/>
    </location>
</feature>
<dbReference type="InterPro" id="IPR020850">
    <property type="entry name" value="GED_dom"/>
</dbReference>
<comment type="caution">
    <text evidence="7">The sequence shown here is derived from an EMBL/GenBank/DDBJ whole genome shotgun (WGS) entry which is preliminary data.</text>
</comment>
<dbReference type="InterPro" id="IPR027417">
    <property type="entry name" value="P-loop_NTPase"/>
</dbReference>
<gene>
    <name evidence="7" type="ORF">EVOR1521_LOCUS14221</name>
</gene>
<dbReference type="GO" id="GO:0016020">
    <property type="term" value="C:membrane"/>
    <property type="evidence" value="ECO:0007669"/>
    <property type="project" value="TreeGrafter"/>
</dbReference>